<feature type="region of interest" description="Disordered" evidence="5">
    <location>
        <begin position="568"/>
        <end position="617"/>
    </location>
</feature>
<evidence type="ECO:0000256" key="4">
    <source>
        <dbReference type="ARBA" id="ARBA00039902"/>
    </source>
</evidence>
<keyword evidence="2" id="KW-0342">GTP-binding</keyword>
<dbReference type="InterPro" id="IPR043358">
    <property type="entry name" value="GNL1-like"/>
</dbReference>
<evidence type="ECO:0000256" key="2">
    <source>
        <dbReference type="ARBA" id="ARBA00023134"/>
    </source>
</evidence>
<evidence type="ECO:0000256" key="5">
    <source>
        <dbReference type="SAM" id="MobiDB-lite"/>
    </source>
</evidence>
<evidence type="ECO:0000313" key="7">
    <source>
        <dbReference type="EMBL" id="KAK0481720.1"/>
    </source>
</evidence>
<dbReference type="GO" id="GO:0003924">
    <property type="term" value="F:GTPase activity"/>
    <property type="evidence" value="ECO:0007669"/>
    <property type="project" value="InterPro"/>
</dbReference>
<organism evidence="7 8">
    <name type="scientific">Armillaria novae-zelandiae</name>
    <dbReference type="NCBI Taxonomy" id="153914"/>
    <lineage>
        <taxon>Eukaryota</taxon>
        <taxon>Fungi</taxon>
        <taxon>Dikarya</taxon>
        <taxon>Basidiomycota</taxon>
        <taxon>Agaricomycotina</taxon>
        <taxon>Agaricomycetes</taxon>
        <taxon>Agaricomycetidae</taxon>
        <taxon>Agaricales</taxon>
        <taxon>Marasmiineae</taxon>
        <taxon>Physalacriaceae</taxon>
        <taxon>Armillaria</taxon>
    </lineage>
</organism>
<dbReference type="PANTHER" id="PTHR45709">
    <property type="entry name" value="LARGE SUBUNIT GTPASE 1 HOMOLOG-RELATED"/>
    <property type="match status" value="1"/>
</dbReference>
<reference evidence="7" key="1">
    <citation type="submission" date="2023-06" db="EMBL/GenBank/DDBJ databases">
        <authorList>
            <consortium name="Lawrence Berkeley National Laboratory"/>
            <person name="Ahrendt S."/>
            <person name="Sahu N."/>
            <person name="Indic B."/>
            <person name="Wong-Bajracharya J."/>
            <person name="Merenyi Z."/>
            <person name="Ke H.-M."/>
            <person name="Monk M."/>
            <person name="Kocsube S."/>
            <person name="Drula E."/>
            <person name="Lipzen A."/>
            <person name="Balint B."/>
            <person name="Henrissat B."/>
            <person name="Andreopoulos B."/>
            <person name="Martin F.M."/>
            <person name="Harder C.B."/>
            <person name="Rigling D."/>
            <person name="Ford K.L."/>
            <person name="Foster G.D."/>
            <person name="Pangilinan J."/>
            <person name="Papanicolaou A."/>
            <person name="Barry K."/>
            <person name="LaButti K."/>
            <person name="Viragh M."/>
            <person name="Koriabine M."/>
            <person name="Yan M."/>
            <person name="Riley R."/>
            <person name="Champramary S."/>
            <person name="Plett K.L."/>
            <person name="Tsai I.J."/>
            <person name="Slot J."/>
            <person name="Sipos G."/>
            <person name="Plett J."/>
            <person name="Nagy L.G."/>
            <person name="Grigoriev I.V."/>
        </authorList>
    </citation>
    <scope>NUCLEOTIDE SEQUENCE</scope>
    <source>
        <strain evidence="7">ICMP 16352</strain>
    </source>
</reference>
<evidence type="ECO:0000313" key="8">
    <source>
        <dbReference type="Proteomes" id="UP001175227"/>
    </source>
</evidence>
<dbReference type="InterPro" id="IPR027417">
    <property type="entry name" value="P-loop_NTPase"/>
</dbReference>
<dbReference type="GO" id="GO:0005525">
    <property type="term" value="F:GTP binding"/>
    <property type="evidence" value="ECO:0007669"/>
    <property type="project" value="UniProtKB-KW"/>
</dbReference>
<evidence type="ECO:0000256" key="3">
    <source>
        <dbReference type="ARBA" id="ARBA00037770"/>
    </source>
</evidence>
<dbReference type="Pfam" id="PF01926">
    <property type="entry name" value="MMR_HSR1"/>
    <property type="match status" value="1"/>
</dbReference>
<feature type="region of interest" description="Disordered" evidence="5">
    <location>
        <begin position="1"/>
        <end position="58"/>
    </location>
</feature>
<evidence type="ECO:0000259" key="6">
    <source>
        <dbReference type="Pfam" id="PF01926"/>
    </source>
</evidence>
<comment type="function">
    <text evidence="3">Possible regulatory or functional link with the histocompatibility cluster.</text>
</comment>
<comment type="caution">
    <text evidence="7">The sequence shown here is derived from an EMBL/GenBank/DDBJ whole genome shotgun (WGS) entry which is preliminary data.</text>
</comment>
<feature type="compositionally biased region" description="Basic residues" evidence="5">
    <location>
        <begin position="1"/>
        <end position="11"/>
    </location>
</feature>
<dbReference type="AlphaFoldDB" id="A0AA39PCI0"/>
<keyword evidence="1" id="KW-0547">Nucleotide-binding</keyword>
<dbReference type="Gene3D" id="3.40.50.300">
    <property type="entry name" value="P-loop containing nucleotide triphosphate hydrolases"/>
    <property type="match status" value="1"/>
</dbReference>
<feature type="compositionally biased region" description="Basic and acidic residues" evidence="5">
    <location>
        <begin position="12"/>
        <end position="27"/>
    </location>
</feature>
<dbReference type="SUPFAM" id="SSF52540">
    <property type="entry name" value="P-loop containing nucleoside triphosphate hydrolases"/>
    <property type="match status" value="1"/>
</dbReference>
<protein>
    <recommendedName>
        <fullName evidence="4">Guanine nucleotide-binding protein-like 1</fullName>
    </recommendedName>
</protein>
<feature type="domain" description="G" evidence="6">
    <location>
        <begin position="377"/>
        <end position="430"/>
    </location>
</feature>
<dbReference type="PANTHER" id="PTHR45709:SF3">
    <property type="entry name" value="GUANINE NUCLEOTIDE-BINDING PROTEIN-LIKE 1"/>
    <property type="match status" value="1"/>
</dbReference>
<evidence type="ECO:0000256" key="1">
    <source>
        <dbReference type="ARBA" id="ARBA00022741"/>
    </source>
</evidence>
<gene>
    <name evidence="7" type="ORF">IW261DRAFT_1334905</name>
</gene>
<dbReference type="InterPro" id="IPR006073">
    <property type="entry name" value="GTP-bd"/>
</dbReference>
<accession>A0AA39PCI0</accession>
<keyword evidence="8" id="KW-1185">Reference proteome</keyword>
<name>A0AA39PCI0_9AGAR</name>
<sequence length="639" mass="73680">MPRRKPTSTRQKKQEQQIRRAIKRGDVEPSTLLKPKRTNRKKSHLGRSLPPPETSRKLQSAFVKLPPEFLEEAKSLAATLVLPRPLPTRSAILSLEEYCFPAPSDTLTCPKRPKWRYEMSKEEVERNEEGLFKTWLRKTDAIVERWQKNTENSKEEEDSDEPEIRSPPIAMPRSTTYFERNIEVWRQLWRVTEISDIVLVLLDSRCPLLHYPPSLSDYLSNIKHVLVLTKVDIVGPERAKAWTRYLRDHYPGVPIVEVEAYAERDPSAVHQGRKRFDPHLPDGFRQRLVQVLQEVHAEMLDPPEKVKVNPRWLKDWKPSVKQEIDWATVKECKRRENRNANWGSSYPPKRDLRRARWNQHSRARTSHLDHRLNRLVLLCRQPNVGKSSLLNALFGTQKVHASKTPGKTKHFQTLFWTPEVRLVDCPGLVMPNFIPMELQVLAGILPISRISSIPSCIHFVGERLPIEEIYHLEHPNSKLPVIEDKRTWRNGEKRVVAWSTEWTAMEVMSTYADKRGWVTAKAGRMDVNRAGNAILRAVAEARITWAFWPSDTKEDELLQARTGDKGIWIPRNDDLNDEDEASDAYSEDESSSADEDSENETSSEDSESNDDDGPIKGVLGRFAALDLVDSDDTATYENS</sequence>
<feature type="compositionally biased region" description="Acidic residues" evidence="5">
    <location>
        <begin position="575"/>
        <end position="612"/>
    </location>
</feature>
<feature type="compositionally biased region" description="Basic residues" evidence="5">
    <location>
        <begin position="34"/>
        <end position="45"/>
    </location>
</feature>
<feature type="region of interest" description="Disordered" evidence="5">
    <location>
        <begin position="147"/>
        <end position="170"/>
    </location>
</feature>
<dbReference type="Proteomes" id="UP001175227">
    <property type="component" value="Unassembled WGS sequence"/>
</dbReference>
<dbReference type="EMBL" id="JAUEPR010000008">
    <property type="protein sequence ID" value="KAK0481720.1"/>
    <property type="molecule type" value="Genomic_DNA"/>
</dbReference>
<proteinExistence type="predicted"/>